<keyword evidence="5" id="KW-1185">Reference proteome</keyword>
<evidence type="ECO:0000259" key="3">
    <source>
        <dbReference type="Pfam" id="PF17966"/>
    </source>
</evidence>
<comment type="caution">
    <text evidence="4">The sequence shown here is derived from an EMBL/GenBank/DDBJ whole genome shotgun (WGS) entry which is preliminary data.</text>
</comment>
<keyword evidence="2" id="KW-0472">Membrane</keyword>
<sequence>MKKATFGSSFNTKNVKNMNVIFQDAKTLESVDLSMFNTSNVTEMQEMFAGTESLTNLDLSSFDMSNVKKLGAMFQATGDANGFTLSLPTNQISPAEFIRIAGGWGTSVQKIDFDHGGTREYPKGNIYSLSDLPASMQFEAGTYYFSNGNIQEQHKNVTRTVRYLGTDGQLIPGTEEKQETLSFTRKARFNQKGEFVSADAWKPSIAGKTAFSSFALPNNLNDNYENPKHNGESISSVAAETPELTNDTENQNVNYDVVYESKADADKSKSDDNRGATNKVVSLPNTSGALTGNTQVTVNSRMQKYHDQGTVALPTTGKKVNAFASVALPLAALTSSSIFFFFTKRKK</sequence>
<keyword evidence="2" id="KW-1133">Transmembrane helix</keyword>
<dbReference type="Gene3D" id="3.80.10.10">
    <property type="entry name" value="Ribonuclease Inhibitor"/>
    <property type="match status" value="1"/>
</dbReference>
<feature type="compositionally biased region" description="Basic and acidic residues" evidence="1">
    <location>
        <begin position="263"/>
        <end position="274"/>
    </location>
</feature>
<dbReference type="RefSeq" id="WP_213809381.1">
    <property type="nucleotide sequence ID" value="NZ_JAAMFK010000007.1"/>
</dbReference>
<dbReference type="NCBIfam" id="TIGR02167">
    <property type="entry name" value="Liste_lipo_26"/>
    <property type="match status" value="2"/>
</dbReference>
<evidence type="ECO:0000256" key="2">
    <source>
        <dbReference type="SAM" id="Phobius"/>
    </source>
</evidence>
<feature type="region of interest" description="Disordered" evidence="1">
    <location>
        <begin position="263"/>
        <end position="288"/>
    </location>
</feature>
<evidence type="ECO:0000313" key="5">
    <source>
        <dbReference type="Proteomes" id="UP001519504"/>
    </source>
</evidence>
<name>A0ABS5R0X9_9LACO</name>
<dbReference type="NCBIfam" id="TIGR01167">
    <property type="entry name" value="LPXTG_anchor"/>
    <property type="match status" value="1"/>
</dbReference>
<dbReference type="EMBL" id="JAAMFK010000007">
    <property type="protein sequence ID" value="MBS9339099.1"/>
    <property type="molecule type" value="Genomic_DNA"/>
</dbReference>
<feature type="compositionally biased region" description="Polar residues" evidence="1">
    <location>
        <begin position="275"/>
        <end position="288"/>
    </location>
</feature>
<dbReference type="Gene3D" id="2.60.40.4300">
    <property type="match status" value="1"/>
</dbReference>
<dbReference type="InterPro" id="IPR011889">
    <property type="entry name" value="Liste_lipo_26"/>
</dbReference>
<feature type="transmembrane region" description="Helical" evidence="2">
    <location>
        <begin position="322"/>
        <end position="342"/>
    </location>
</feature>
<evidence type="ECO:0000313" key="4">
    <source>
        <dbReference type="EMBL" id="MBS9339099.1"/>
    </source>
</evidence>
<proteinExistence type="predicted"/>
<dbReference type="Proteomes" id="UP001519504">
    <property type="component" value="Unassembled WGS sequence"/>
</dbReference>
<feature type="domain" description="Mub B2-like" evidence="3">
    <location>
        <begin position="152"/>
        <end position="256"/>
    </location>
</feature>
<evidence type="ECO:0000256" key="1">
    <source>
        <dbReference type="SAM" id="MobiDB-lite"/>
    </source>
</evidence>
<dbReference type="InterPro" id="IPR032675">
    <property type="entry name" value="LRR_dom_sf"/>
</dbReference>
<organism evidence="4 5">
    <name type="scientific">Fructobacillus broussonetiae</name>
    <dbReference type="NCBI Taxonomy" id="2713173"/>
    <lineage>
        <taxon>Bacteria</taxon>
        <taxon>Bacillati</taxon>
        <taxon>Bacillota</taxon>
        <taxon>Bacilli</taxon>
        <taxon>Lactobacillales</taxon>
        <taxon>Lactobacillaceae</taxon>
        <taxon>Fructobacillus</taxon>
    </lineage>
</organism>
<protein>
    <submittedName>
        <fullName evidence="4">BspA family leucine-rich repeat surface protein</fullName>
    </submittedName>
</protein>
<keyword evidence="2" id="KW-0812">Transmembrane</keyword>
<dbReference type="InterPro" id="IPR041495">
    <property type="entry name" value="Mub_B2"/>
</dbReference>
<dbReference type="InterPro" id="IPR005046">
    <property type="entry name" value="DUF285"/>
</dbReference>
<reference evidence="4 5" key="1">
    <citation type="submission" date="2020-02" db="EMBL/GenBank/DDBJ databases">
        <title>Fructobacillus sp. isolated from paper mulberry of Taiwan.</title>
        <authorList>
            <person name="Lin S.-T."/>
        </authorList>
    </citation>
    <scope>NUCLEOTIDE SEQUENCE [LARGE SCALE GENOMIC DNA]</scope>
    <source>
        <strain evidence="4 5">M2-14</strain>
    </source>
</reference>
<gene>
    <name evidence="4" type="ORF">G6R29_05630</name>
</gene>
<dbReference type="Pfam" id="PF17966">
    <property type="entry name" value="Muc_B2"/>
    <property type="match status" value="1"/>
</dbReference>
<accession>A0ABS5R0X9</accession>
<dbReference type="Pfam" id="PF03382">
    <property type="entry name" value="DUF285"/>
    <property type="match status" value="1"/>
</dbReference>